<reference evidence="1" key="1">
    <citation type="submission" date="2019-08" db="EMBL/GenBank/DDBJ databases">
        <authorList>
            <person name="Kucharzyk K."/>
            <person name="Murdoch R.W."/>
            <person name="Higgins S."/>
            <person name="Loffler F."/>
        </authorList>
    </citation>
    <scope>NUCLEOTIDE SEQUENCE</scope>
</reference>
<dbReference type="EMBL" id="VSSQ01007769">
    <property type="protein sequence ID" value="MPM36916.1"/>
    <property type="molecule type" value="Genomic_DNA"/>
</dbReference>
<accession>A0A644Z7T4</accession>
<proteinExistence type="predicted"/>
<sequence length="81" mass="9554">MIGRDSEIPNIKCFIKQGSISIENKFHKVLRIGDSGKSPFCCREIDIMLVFDFESERKQFFVGFKKKIIMILHAVEHRFYI</sequence>
<gene>
    <name evidence="1" type="ORF">SDC9_83520</name>
</gene>
<dbReference type="AlphaFoldDB" id="A0A644Z7T4"/>
<evidence type="ECO:0000313" key="1">
    <source>
        <dbReference type="EMBL" id="MPM36916.1"/>
    </source>
</evidence>
<protein>
    <submittedName>
        <fullName evidence="1">Uncharacterized protein</fullName>
    </submittedName>
</protein>
<name>A0A644Z7T4_9ZZZZ</name>
<organism evidence="1">
    <name type="scientific">bioreactor metagenome</name>
    <dbReference type="NCBI Taxonomy" id="1076179"/>
    <lineage>
        <taxon>unclassified sequences</taxon>
        <taxon>metagenomes</taxon>
        <taxon>ecological metagenomes</taxon>
    </lineage>
</organism>
<comment type="caution">
    <text evidence="1">The sequence shown here is derived from an EMBL/GenBank/DDBJ whole genome shotgun (WGS) entry which is preliminary data.</text>
</comment>